<dbReference type="PANTHER" id="PTHR10953">
    <property type="entry name" value="UBIQUITIN-ACTIVATING ENZYME E1"/>
    <property type="match status" value="1"/>
</dbReference>
<comment type="similarity">
    <text evidence="1">Belongs to the HesA/MoeB/ThiF family.</text>
</comment>
<evidence type="ECO:0000313" key="4">
    <source>
        <dbReference type="Proteomes" id="UP000321820"/>
    </source>
</evidence>
<dbReference type="Gene3D" id="3.40.50.720">
    <property type="entry name" value="NAD(P)-binding Rossmann-like Domain"/>
    <property type="match status" value="1"/>
</dbReference>
<protein>
    <submittedName>
        <fullName evidence="3">Thiazole biosynthesis adenylyltransferase ThiF</fullName>
    </submittedName>
</protein>
<dbReference type="EMBL" id="CP042806">
    <property type="protein sequence ID" value="QEE30003.1"/>
    <property type="molecule type" value="Genomic_DNA"/>
</dbReference>
<dbReference type="InterPro" id="IPR035985">
    <property type="entry name" value="Ubiquitin-activating_enz"/>
</dbReference>
<dbReference type="OrthoDB" id="9804286at2"/>
<sequence>MSTNRDLRTFPILRVVVSVLSATSETVAERYSRQVLFAPIGEAGQQKIAAAHVAIVGCGATGAAAAALLARAGVGTLTLIDRDFVEESNLQRQVLFEEEDARNATPKAEAARRRIAAFNSQIAIHAHIADLVPGNIHELLNGAQIVLDATDNFETRYLINDYSIEQTVPWIYAAAIGSYAASMNILPGQTACLACLFPKPPSGTVETCDTAGILNTAVNFAASLQVTETLKYLTGDLNAMRRTLLSYDLWTNERGEISSARPDSECEVCGKRQFVHLAGEARPHITLCGRNSVQIHEHNRPVDFAELAARLAPHGTIRSNELLLRFERPPFTITVFPDGRALIQGTTDPVQARTLYARYIGS</sequence>
<dbReference type="FunFam" id="3.40.50.720:FF:000080">
    <property type="entry name" value="Thiazole biosynthesis adenylyltransferase ThiF"/>
    <property type="match status" value="1"/>
</dbReference>
<keyword evidence="3" id="KW-0808">Transferase</keyword>
<dbReference type="InterPro" id="IPR045886">
    <property type="entry name" value="ThiF/MoeB/HesA"/>
</dbReference>
<dbReference type="GO" id="GO:0008641">
    <property type="term" value="F:ubiquitin-like modifier activating enzyme activity"/>
    <property type="evidence" value="ECO:0007669"/>
    <property type="project" value="InterPro"/>
</dbReference>
<evidence type="ECO:0000256" key="1">
    <source>
        <dbReference type="ARBA" id="ARBA00009919"/>
    </source>
</evidence>
<proteinExistence type="inferred from homology"/>
<name>A0A5B9ECW0_9BACT</name>
<dbReference type="GO" id="GO:0016779">
    <property type="term" value="F:nucleotidyltransferase activity"/>
    <property type="evidence" value="ECO:0007669"/>
    <property type="project" value="UniProtKB-KW"/>
</dbReference>
<dbReference type="AlphaFoldDB" id="A0A5B9ECW0"/>
<dbReference type="KEGG" id="talb:FTW19_19680"/>
<dbReference type="Pfam" id="PF00899">
    <property type="entry name" value="ThiF"/>
    <property type="match status" value="1"/>
</dbReference>
<organism evidence="3 4">
    <name type="scientific">Terriglobus albidus</name>
    <dbReference type="NCBI Taxonomy" id="1592106"/>
    <lineage>
        <taxon>Bacteria</taxon>
        <taxon>Pseudomonadati</taxon>
        <taxon>Acidobacteriota</taxon>
        <taxon>Terriglobia</taxon>
        <taxon>Terriglobales</taxon>
        <taxon>Acidobacteriaceae</taxon>
        <taxon>Terriglobus</taxon>
    </lineage>
</organism>
<dbReference type="GO" id="GO:0005829">
    <property type="term" value="C:cytosol"/>
    <property type="evidence" value="ECO:0007669"/>
    <property type="project" value="TreeGrafter"/>
</dbReference>
<accession>A0A5B9ECW0</accession>
<evidence type="ECO:0000313" key="3">
    <source>
        <dbReference type="EMBL" id="QEE30003.1"/>
    </source>
</evidence>
<dbReference type="InterPro" id="IPR000594">
    <property type="entry name" value="ThiF_NAD_FAD-bd"/>
</dbReference>
<dbReference type="PANTHER" id="PTHR10953:SF102">
    <property type="entry name" value="ADENYLYLTRANSFERASE AND SULFURTRANSFERASE MOCS3"/>
    <property type="match status" value="1"/>
</dbReference>
<feature type="domain" description="THIF-type NAD/FAD binding fold" evidence="2">
    <location>
        <begin position="31"/>
        <end position="268"/>
    </location>
</feature>
<dbReference type="SUPFAM" id="SSF69572">
    <property type="entry name" value="Activating enzymes of the ubiquitin-like proteins"/>
    <property type="match status" value="1"/>
</dbReference>
<evidence type="ECO:0000259" key="2">
    <source>
        <dbReference type="Pfam" id="PF00899"/>
    </source>
</evidence>
<dbReference type="Proteomes" id="UP000321820">
    <property type="component" value="Chromosome"/>
</dbReference>
<keyword evidence="4" id="KW-1185">Reference proteome</keyword>
<keyword evidence="3" id="KW-0548">Nucleotidyltransferase</keyword>
<dbReference type="GO" id="GO:0008146">
    <property type="term" value="F:sulfotransferase activity"/>
    <property type="evidence" value="ECO:0007669"/>
    <property type="project" value="TreeGrafter"/>
</dbReference>
<dbReference type="CDD" id="cd00757">
    <property type="entry name" value="ThiF_MoeB_HesA_family"/>
    <property type="match status" value="1"/>
</dbReference>
<reference evidence="3 4" key="1">
    <citation type="submission" date="2019-08" db="EMBL/GenBank/DDBJ databases">
        <title>Complete genome sequence of Terriglobus albidus strain ORNL.</title>
        <authorList>
            <person name="Podar M."/>
        </authorList>
    </citation>
    <scope>NUCLEOTIDE SEQUENCE [LARGE SCALE GENOMIC DNA]</scope>
    <source>
        <strain evidence="3 4">ORNL</strain>
    </source>
</reference>
<dbReference type="GO" id="GO:0004792">
    <property type="term" value="F:thiosulfate-cyanide sulfurtransferase activity"/>
    <property type="evidence" value="ECO:0007669"/>
    <property type="project" value="TreeGrafter"/>
</dbReference>
<gene>
    <name evidence="3" type="ORF">FTW19_19680</name>
</gene>